<sequence length="293" mass="33809">MNMKPQYPLYKSVILRKAWKSLLYSLMFITLSSCEKNDFFDENTITGNVGPQAYWEVGSSTASAGSNVPFVVQYYSTVAEIDHSEVWYNLTEIQEKSVSCTWVTTFTYSYNSIKSEEKRIAQKIKEYPHALAVWSDSLHAYSFSADFPVSGTLKPFSWVKPDVFDSTRMITYFGPDFMQHFKDSLYNLLKFADFKNMILGLSLMDNFTQYTDSTFDINSNGYVYHFPKDTNGNTPVPDAIRDLYDQISFKQLVSGASGYNVEFKRNYFLEARLRVYDKNNIYGTTVSKRIDIN</sequence>
<proteinExistence type="predicted"/>
<dbReference type="PROSITE" id="PS51257">
    <property type="entry name" value="PROKAR_LIPOPROTEIN"/>
    <property type="match status" value="1"/>
</dbReference>
<dbReference type="AlphaFoldDB" id="A0A644WVY1"/>
<evidence type="ECO:0000313" key="1">
    <source>
        <dbReference type="EMBL" id="MPM07648.1"/>
    </source>
</evidence>
<reference evidence="1" key="1">
    <citation type="submission" date="2019-08" db="EMBL/GenBank/DDBJ databases">
        <authorList>
            <person name="Kucharzyk K."/>
            <person name="Murdoch R.W."/>
            <person name="Higgins S."/>
            <person name="Loffler F."/>
        </authorList>
    </citation>
    <scope>NUCLEOTIDE SEQUENCE</scope>
</reference>
<organism evidence="1">
    <name type="scientific">bioreactor metagenome</name>
    <dbReference type="NCBI Taxonomy" id="1076179"/>
    <lineage>
        <taxon>unclassified sequences</taxon>
        <taxon>metagenomes</taxon>
        <taxon>ecological metagenomes</taxon>
    </lineage>
</organism>
<accession>A0A644WVY1</accession>
<dbReference type="EMBL" id="VSSQ01001360">
    <property type="protein sequence ID" value="MPM07648.1"/>
    <property type="molecule type" value="Genomic_DNA"/>
</dbReference>
<comment type="caution">
    <text evidence="1">The sequence shown here is derived from an EMBL/GenBank/DDBJ whole genome shotgun (WGS) entry which is preliminary data.</text>
</comment>
<protein>
    <submittedName>
        <fullName evidence="1">Uncharacterized protein</fullName>
    </submittedName>
</protein>
<gene>
    <name evidence="1" type="ORF">SDC9_53955</name>
</gene>
<name>A0A644WVY1_9ZZZZ</name>